<dbReference type="PANTHER" id="PTHR40706">
    <property type="entry name" value="RIBOFLAVIN KINASE"/>
    <property type="match status" value="1"/>
</dbReference>
<dbReference type="Pfam" id="PF01982">
    <property type="entry name" value="CTP-dep_RFKase"/>
    <property type="match status" value="1"/>
</dbReference>
<evidence type="ECO:0000256" key="8">
    <source>
        <dbReference type="ARBA" id="ARBA00022723"/>
    </source>
</evidence>
<protein>
    <recommendedName>
        <fullName evidence="4 16">Riboflavin kinase</fullName>
        <shortName evidence="16">RFK</shortName>
        <ecNumber evidence="3 16">2.7.1.161</ecNumber>
    </recommendedName>
    <alternativeName>
        <fullName evidence="13 16">CTP-dependent riboflavin kinase</fullName>
    </alternativeName>
    <alternativeName>
        <fullName evidence="14 16">CTP:riboflavin 5'-phosphotransferase</fullName>
    </alternativeName>
    <alternativeName>
        <fullName evidence="12 16">Flavokinase</fullName>
    </alternativeName>
</protein>
<comment type="function">
    <text evidence="16">Catalyzes the CTP-dependent phosphorylation of riboflavin (vitamin B2) to form flavin mononucleotide (FMN).</text>
</comment>
<evidence type="ECO:0000256" key="1">
    <source>
        <dbReference type="ARBA" id="ARBA00005219"/>
    </source>
</evidence>
<evidence type="ECO:0000256" key="4">
    <source>
        <dbReference type="ARBA" id="ARBA00017394"/>
    </source>
</evidence>
<evidence type="ECO:0000256" key="5">
    <source>
        <dbReference type="ARBA" id="ARBA00022630"/>
    </source>
</evidence>
<feature type="binding site" evidence="16">
    <location>
        <position position="42"/>
    </location>
    <ligand>
        <name>Mg(2+)</name>
        <dbReference type="ChEBI" id="CHEBI:18420"/>
    </ligand>
</feature>
<evidence type="ECO:0000256" key="3">
    <source>
        <dbReference type="ARBA" id="ARBA00011987"/>
    </source>
</evidence>
<dbReference type="HAMAP" id="MF_01285">
    <property type="entry name" value="Riboflavin_kinase"/>
    <property type="match status" value="1"/>
</dbReference>
<evidence type="ECO:0000256" key="12">
    <source>
        <dbReference type="ARBA" id="ARBA00029789"/>
    </source>
</evidence>
<evidence type="ECO:0000256" key="11">
    <source>
        <dbReference type="ARBA" id="ARBA00022842"/>
    </source>
</evidence>
<evidence type="ECO:0000256" key="2">
    <source>
        <dbReference type="ARBA" id="ARBA00006428"/>
    </source>
</evidence>
<evidence type="ECO:0000256" key="16">
    <source>
        <dbReference type="HAMAP-Rule" id="MF_01285"/>
    </source>
</evidence>
<dbReference type="InterPro" id="IPR023465">
    <property type="entry name" value="Riboflavin_kinase_dom_sf"/>
</dbReference>
<dbReference type="EC" id="2.7.1.161" evidence="3 16"/>
<dbReference type="OMA" id="EFNPIEF"/>
<evidence type="ECO:0000259" key="17">
    <source>
        <dbReference type="Pfam" id="PF01982"/>
    </source>
</evidence>
<evidence type="ECO:0000256" key="9">
    <source>
        <dbReference type="ARBA" id="ARBA00022741"/>
    </source>
</evidence>
<dbReference type="PANTHER" id="PTHR40706:SF1">
    <property type="entry name" value="RIBOFLAVIN KINASE"/>
    <property type="match status" value="1"/>
</dbReference>
<feature type="binding site" evidence="16">
    <location>
        <position position="40"/>
    </location>
    <ligand>
        <name>Mg(2+)</name>
        <dbReference type="ChEBI" id="CHEBI:18420"/>
    </ligand>
</feature>
<reference evidence="18 19" key="1">
    <citation type="submission" date="2017-05" db="EMBL/GenBank/DDBJ databases">
        <title>Host range expansion of the Methanosphaera genus to humans and monogastric animals involves recent and extensive reduction in genome content.</title>
        <authorList>
            <person name="Hoedt E.C."/>
            <person name="Volmer J.G."/>
            <person name="Parks D.H."/>
            <person name="Rosewarne C.P."/>
            <person name="Denman S.E."/>
            <person name="Mcsweeney C.S."/>
            <person name="O Cuiv P."/>
            <person name="Hugenholtz P."/>
            <person name="Tyson G.W."/>
            <person name="Morrison M."/>
        </authorList>
    </citation>
    <scope>NUCLEOTIDE SEQUENCE [LARGE SCALE GENOMIC DNA]</scope>
    <source>
        <strain evidence="18 19">PA5</strain>
    </source>
</reference>
<feature type="domain" description="Riboflavin kinase" evidence="17">
    <location>
        <begin position="8"/>
        <end position="129"/>
    </location>
</feature>
<dbReference type="Gene3D" id="2.40.30.30">
    <property type="entry name" value="Riboflavin kinase-like"/>
    <property type="match status" value="1"/>
</dbReference>
<dbReference type="Proteomes" id="UP000248557">
    <property type="component" value="Unassembled WGS sequence"/>
</dbReference>
<evidence type="ECO:0000256" key="14">
    <source>
        <dbReference type="ARBA" id="ARBA00033116"/>
    </source>
</evidence>
<dbReference type="UniPathway" id="UPA00276">
    <property type="reaction ID" value="UER00929"/>
</dbReference>
<keyword evidence="9 16" id="KW-0547">Nucleotide-binding</keyword>
<evidence type="ECO:0000256" key="10">
    <source>
        <dbReference type="ARBA" id="ARBA00022777"/>
    </source>
</evidence>
<evidence type="ECO:0000256" key="15">
    <source>
        <dbReference type="ARBA" id="ARBA00047857"/>
    </source>
</evidence>
<keyword evidence="7 16" id="KW-0808">Transferase</keyword>
<comment type="caution">
    <text evidence="18">The sequence shown here is derived from an EMBL/GenBank/DDBJ whole genome shotgun (WGS) entry which is preliminary data.</text>
</comment>
<keyword evidence="5 16" id="KW-0285">Flavoprotein</keyword>
<dbReference type="InterPro" id="IPR023602">
    <property type="entry name" value="Riboflavin_kinase_CTP-dep"/>
</dbReference>
<dbReference type="GO" id="GO:0008531">
    <property type="term" value="F:riboflavin kinase activity"/>
    <property type="evidence" value="ECO:0007669"/>
    <property type="project" value="InterPro"/>
</dbReference>
<comment type="caution">
    <text evidence="16">Lacks conserved residue(s) required for the propagation of feature annotation.</text>
</comment>
<dbReference type="EMBL" id="NGJK01000011">
    <property type="protein sequence ID" value="RAP03701.1"/>
    <property type="molecule type" value="Genomic_DNA"/>
</dbReference>
<dbReference type="AlphaFoldDB" id="A0A328Q0G5"/>
<feature type="binding site" evidence="16">
    <location>
        <position position="98"/>
    </location>
    <ligand>
        <name>FMN</name>
        <dbReference type="ChEBI" id="CHEBI:58210"/>
    </ligand>
</feature>
<sequence length="131" mass="14886">MLSFEGKVSSGLQKAGQFMEKEVYKKQYLDKLGFIPYHGTLNIKLSNNITLNLDNLHDKLKRIHGNGSFGDVLFLEAYLSTIDEKITKKGAILFPVKTVYDTDTLEYVSSEKLRDTLNLKDGDKVIIKIEK</sequence>
<dbReference type="GO" id="GO:0000166">
    <property type="term" value="F:nucleotide binding"/>
    <property type="evidence" value="ECO:0007669"/>
    <property type="project" value="UniProtKB-UniRule"/>
</dbReference>
<proteinExistence type="inferred from homology"/>
<comment type="cofactor">
    <cofactor evidence="16">
        <name>Mg(2+)</name>
        <dbReference type="ChEBI" id="CHEBI:18420"/>
    </cofactor>
    <text evidence="16">Binds 1 Mg(2+) ion per subunit.</text>
</comment>
<feature type="binding site" evidence="16">
    <location>
        <begin position="11"/>
        <end position="16"/>
    </location>
    <ligand>
        <name>CDP</name>
        <dbReference type="ChEBI" id="CHEBI:58069"/>
    </ligand>
</feature>
<accession>A0A328Q0G5</accession>
<dbReference type="SMR" id="A0A328Q0G5"/>
<dbReference type="GO" id="GO:0009398">
    <property type="term" value="P:FMN biosynthetic process"/>
    <property type="evidence" value="ECO:0007669"/>
    <property type="project" value="UniProtKB-UniRule"/>
</dbReference>
<feature type="binding site" evidence="16">
    <location>
        <position position="106"/>
    </location>
    <ligand>
        <name>FMN</name>
        <dbReference type="ChEBI" id="CHEBI:58210"/>
    </ligand>
</feature>
<dbReference type="InterPro" id="IPR023470">
    <property type="entry name" value="Riboflavin_kinase_archaeal"/>
</dbReference>
<dbReference type="SUPFAM" id="SSF82114">
    <property type="entry name" value="Riboflavin kinase-like"/>
    <property type="match status" value="1"/>
</dbReference>
<evidence type="ECO:0000256" key="13">
    <source>
        <dbReference type="ARBA" id="ARBA00030544"/>
    </source>
</evidence>
<evidence type="ECO:0000313" key="19">
    <source>
        <dbReference type="Proteomes" id="UP000248557"/>
    </source>
</evidence>
<keyword evidence="6 16" id="KW-0288">FMN</keyword>
<dbReference type="GO" id="GO:0009231">
    <property type="term" value="P:riboflavin biosynthetic process"/>
    <property type="evidence" value="ECO:0007669"/>
    <property type="project" value="InterPro"/>
</dbReference>
<gene>
    <name evidence="16" type="primary">ribK</name>
    <name evidence="18" type="ORF">CA615_00895</name>
</gene>
<evidence type="ECO:0000313" key="18">
    <source>
        <dbReference type="EMBL" id="RAP03701.1"/>
    </source>
</evidence>
<evidence type="ECO:0000256" key="6">
    <source>
        <dbReference type="ARBA" id="ARBA00022643"/>
    </source>
</evidence>
<organism evidence="18 19">
    <name type="scientific">Methanosphaera stadtmanae</name>
    <dbReference type="NCBI Taxonomy" id="2317"/>
    <lineage>
        <taxon>Archaea</taxon>
        <taxon>Methanobacteriati</taxon>
        <taxon>Methanobacteriota</taxon>
        <taxon>Methanomada group</taxon>
        <taxon>Methanobacteria</taxon>
        <taxon>Methanobacteriales</taxon>
        <taxon>Methanobacteriaceae</taxon>
        <taxon>Methanosphaera</taxon>
    </lineage>
</organism>
<comment type="catalytic activity">
    <reaction evidence="15 16">
        <text>riboflavin + CTP = CDP + FMN + H(+)</text>
        <dbReference type="Rhea" id="RHEA:25021"/>
        <dbReference type="ChEBI" id="CHEBI:15378"/>
        <dbReference type="ChEBI" id="CHEBI:37563"/>
        <dbReference type="ChEBI" id="CHEBI:57986"/>
        <dbReference type="ChEBI" id="CHEBI:58069"/>
        <dbReference type="ChEBI" id="CHEBI:58210"/>
        <dbReference type="EC" id="2.7.1.161"/>
    </reaction>
</comment>
<comment type="pathway">
    <text evidence="1 16">Cofactor biosynthesis; FMN biosynthesis; FMN from riboflavin (CTP route): step 1/1.</text>
</comment>
<dbReference type="InterPro" id="IPR039063">
    <property type="entry name" value="RibK_CTP-dep"/>
</dbReference>
<dbReference type="RefSeq" id="WP_011405793.1">
    <property type="nucleotide sequence ID" value="NZ_CATZNA010000001.1"/>
</dbReference>
<keyword evidence="8 16" id="KW-0479">Metal-binding</keyword>
<name>A0A328Q0G5_9EURY</name>
<comment type="similarity">
    <text evidence="2 16">Belongs to the archaeal riboflavin kinase family.</text>
</comment>
<evidence type="ECO:0000256" key="7">
    <source>
        <dbReference type="ARBA" id="ARBA00022679"/>
    </source>
</evidence>
<dbReference type="GO" id="GO:0000287">
    <property type="term" value="F:magnesium ion binding"/>
    <property type="evidence" value="ECO:0007669"/>
    <property type="project" value="UniProtKB-UniRule"/>
</dbReference>
<feature type="binding site" evidence="16">
    <location>
        <begin position="111"/>
        <end position="114"/>
    </location>
    <ligand>
        <name>CDP</name>
        <dbReference type="ChEBI" id="CHEBI:58069"/>
    </ligand>
</feature>
<dbReference type="GeneID" id="3856051"/>
<keyword evidence="10 16" id="KW-0418">Kinase</keyword>
<keyword evidence="11 16" id="KW-0460">Magnesium</keyword>